<evidence type="ECO:0000256" key="1">
    <source>
        <dbReference type="SAM" id="Coils"/>
    </source>
</evidence>
<feature type="coiled-coil region" evidence="1">
    <location>
        <begin position="620"/>
        <end position="704"/>
    </location>
</feature>
<feature type="compositionally biased region" description="Basic and acidic residues" evidence="2">
    <location>
        <begin position="433"/>
        <end position="449"/>
    </location>
</feature>
<keyword evidence="1" id="KW-0175">Coiled coil</keyword>
<dbReference type="AlphaFoldDB" id="K8FEJ4"/>
<dbReference type="Proteomes" id="UP000198341">
    <property type="component" value="Chromosome 7"/>
</dbReference>
<feature type="region of interest" description="Disordered" evidence="2">
    <location>
        <begin position="425"/>
        <end position="449"/>
    </location>
</feature>
<feature type="compositionally biased region" description="Basic and acidic residues" evidence="2">
    <location>
        <begin position="348"/>
        <end position="366"/>
    </location>
</feature>
<proteinExistence type="predicted"/>
<feature type="compositionally biased region" description="Low complexity" evidence="2">
    <location>
        <begin position="13"/>
        <end position="26"/>
    </location>
</feature>
<dbReference type="EMBL" id="FO082272">
    <property type="protein sequence ID" value="CCO66321.1"/>
    <property type="molecule type" value="Genomic_DNA"/>
</dbReference>
<dbReference type="PANTHER" id="PTHR23159:SF60">
    <property type="entry name" value="SPINDLE ASSEMBLY ABNORMAL PROTEIN 4"/>
    <property type="match status" value="1"/>
</dbReference>
<protein>
    <submittedName>
        <fullName evidence="3">Uncharacterized protein</fullName>
    </submittedName>
</protein>
<dbReference type="KEGG" id="bpg:Bathy07g00010"/>
<evidence type="ECO:0000256" key="2">
    <source>
        <dbReference type="SAM" id="MobiDB-lite"/>
    </source>
</evidence>
<feature type="region of interest" description="Disordered" evidence="2">
    <location>
        <begin position="94"/>
        <end position="128"/>
    </location>
</feature>
<feature type="region of interest" description="Disordered" evidence="2">
    <location>
        <begin position="575"/>
        <end position="596"/>
    </location>
</feature>
<reference evidence="3 4" key="1">
    <citation type="submission" date="2011-10" db="EMBL/GenBank/DDBJ databases">
        <authorList>
            <person name="Genoscope - CEA"/>
        </authorList>
    </citation>
    <scope>NUCLEOTIDE SEQUENCE [LARGE SCALE GENOMIC DNA]</scope>
    <source>
        <strain evidence="3 4">RCC 1105</strain>
    </source>
</reference>
<feature type="region of interest" description="Disordered" evidence="2">
    <location>
        <begin position="1"/>
        <end position="51"/>
    </location>
</feature>
<feature type="compositionally biased region" description="Polar residues" evidence="2">
    <location>
        <begin position="507"/>
        <end position="528"/>
    </location>
</feature>
<gene>
    <name evidence="3" type="ORF">Bathy07g00010</name>
</gene>
<dbReference type="RefSeq" id="XP_007512233.1">
    <property type="nucleotide sequence ID" value="XM_007512171.1"/>
</dbReference>
<feature type="compositionally biased region" description="Basic and acidic residues" evidence="2">
    <location>
        <begin position="39"/>
        <end position="51"/>
    </location>
</feature>
<sequence>MRTMENELEDARAATARAASLAVRNAKNAKSNATNDEDENKKHDEEERLRAKKEKEMLETELASLKEKLRNAVKKGKSYESDVERLTRELATAKTTKQNITTAKGKKGKKGNAGVVPPPLTTEGSSEKAMETMKKEKEELQRKFESASKELEDLVSKNSVAALDSEGLTQELTIAREEKVKSESQATKFKKQLNDLTKELNTTREALNSTKKEIVQLKSESKQLTLSKRDMEDRATSAESQLQALKANAMSAIEEKRDFGRSNEEMQSKLKDMETEVLKYKDLCEESKAMTSDMEAAVARGAAAAASSNAKASAAEKAKVVAENQLAELRAQLNLMDATGREAAASIAHRDRARQAQERAESRAAEAEQSAEEANQRAESAIREGEERKRKFAHVQVQFKDTEEKLTKEIDSFKDEILAMKQSLSQVASAKSAAEDRAEGAQNHADEIEKELEKVKKGEQELISALAQAQAECIEARTKASVLEEMAALRKNNFEAATTARVPPSSSPNLTTVTEPQNSETNRQVDANNDSKAETEAIRARIFTILGKLKGQVDSNGKPLLSVKEADQSIWGWLGTNTNENETKTSPPPEDEGSSSVDDLLVHLESWANDQGESWSAELNAQSRKAATDAMRKLKESEKELEELRLESSRFKQQDAERSSATVNAAAKRATEAEEKLNTLKKKLETLEQRNKELTWQISMYADNGNAMNTSDPKFGSSNNTTPAVGILKQLMLQCTAPRREQQQQH</sequence>
<name>K8FEJ4_9CHLO</name>
<dbReference type="PANTHER" id="PTHR23159">
    <property type="entry name" value="CENTROSOMAL PROTEIN 2"/>
    <property type="match status" value="1"/>
</dbReference>
<feature type="region of interest" description="Disordered" evidence="2">
    <location>
        <begin position="342"/>
        <end position="390"/>
    </location>
</feature>
<organism evidence="3 4">
    <name type="scientific">Bathycoccus prasinos</name>
    <dbReference type="NCBI Taxonomy" id="41875"/>
    <lineage>
        <taxon>Eukaryota</taxon>
        <taxon>Viridiplantae</taxon>
        <taxon>Chlorophyta</taxon>
        <taxon>Mamiellophyceae</taxon>
        <taxon>Mamiellales</taxon>
        <taxon>Bathycoccaceae</taxon>
        <taxon>Bathycoccus</taxon>
    </lineage>
</organism>
<accession>K8FEJ4</accession>
<feature type="region of interest" description="Disordered" evidence="2">
    <location>
        <begin position="499"/>
        <end position="532"/>
    </location>
</feature>
<evidence type="ECO:0000313" key="3">
    <source>
        <dbReference type="EMBL" id="CCO66321.1"/>
    </source>
</evidence>
<feature type="compositionally biased region" description="Basic and acidic residues" evidence="2">
    <location>
        <begin position="374"/>
        <end position="389"/>
    </location>
</feature>
<keyword evidence="4" id="KW-1185">Reference proteome</keyword>
<dbReference type="GeneID" id="19014981"/>
<evidence type="ECO:0000313" key="4">
    <source>
        <dbReference type="Proteomes" id="UP000198341"/>
    </source>
</evidence>